<dbReference type="AlphaFoldDB" id="A0A0R3RYX2"/>
<dbReference type="WBParaSite" id="EEL_0000749701-mRNA-1">
    <property type="protein sequence ID" value="EEL_0000749701-mRNA-1"/>
    <property type="gene ID" value="EEL_0000749701"/>
</dbReference>
<dbReference type="Pfam" id="PF23003">
    <property type="entry name" value="Fn1_2"/>
    <property type="match status" value="1"/>
</dbReference>
<name>A0A0R3RYX2_9BILA</name>
<proteinExistence type="predicted"/>
<organism evidence="3 4">
    <name type="scientific">Elaeophora elaphi</name>
    <dbReference type="NCBI Taxonomy" id="1147741"/>
    <lineage>
        <taxon>Eukaryota</taxon>
        <taxon>Metazoa</taxon>
        <taxon>Ecdysozoa</taxon>
        <taxon>Nematoda</taxon>
        <taxon>Chromadorea</taxon>
        <taxon>Rhabditida</taxon>
        <taxon>Spirurina</taxon>
        <taxon>Spiruromorpha</taxon>
        <taxon>Filarioidea</taxon>
        <taxon>Onchocercidae</taxon>
        <taxon>Elaeophora</taxon>
    </lineage>
</organism>
<feature type="signal peptide" evidence="1">
    <location>
        <begin position="1"/>
        <end position="22"/>
    </location>
</feature>
<evidence type="ECO:0000313" key="4">
    <source>
        <dbReference type="WBParaSite" id="EEL_0000749701-mRNA-1"/>
    </source>
</evidence>
<dbReference type="InterPro" id="IPR055119">
    <property type="entry name" value="Mig18_Fn1"/>
</dbReference>
<evidence type="ECO:0000313" key="3">
    <source>
        <dbReference type="Proteomes" id="UP000050640"/>
    </source>
</evidence>
<feature type="chain" id="PRO_5006447896" description="Abnormal cell migration protein 18-like fibronectin type I domain-containing protein" evidence="1">
    <location>
        <begin position="23"/>
        <end position="219"/>
    </location>
</feature>
<evidence type="ECO:0000259" key="2">
    <source>
        <dbReference type="Pfam" id="PF23003"/>
    </source>
</evidence>
<accession>A0A0R3RYX2</accession>
<evidence type="ECO:0000256" key="1">
    <source>
        <dbReference type="SAM" id="SignalP"/>
    </source>
</evidence>
<reference evidence="4" key="1">
    <citation type="submission" date="2017-02" db="UniProtKB">
        <authorList>
            <consortium name="WormBaseParasite"/>
        </authorList>
    </citation>
    <scope>IDENTIFICATION</scope>
</reference>
<keyword evidence="1" id="KW-0732">Signal</keyword>
<dbReference type="STRING" id="1147741.A0A0R3RYX2"/>
<feature type="domain" description="Abnormal cell migration protein 18-like fibronectin type I" evidence="2">
    <location>
        <begin position="52"/>
        <end position="114"/>
    </location>
</feature>
<protein>
    <recommendedName>
        <fullName evidence="2">Abnormal cell migration protein 18-like fibronectin type I domain-containing protein</fullName>
    </recommendedName>
</protein>
<keyword evidence="3" id="KW-1185">Reference proteome</keyword>
<dbReference type="Proteomes" id="UP000050640">
    <property type="component" value="Unplaced"/>
</dbReference>
<sequence length="219" mass="24452">MLRIYLFATILLMVECASLVKSSSNATVWLASPRDQPVIILRSDQMIPSTIDCQQNRKTYKEGETWFVGHLLYKCMKLGAYAIIGCRTRKGRQMVIGETFIDDFIAHQCFKDNSKIYYRESPCDIPGQPSCGSFEQEPLTIPFILQLQSNLHTKVAFQNSPKVGAVASIDRTGQNGGFPPTAGLPQGWKIVDSHGVPVPIDRIRVITSYLVSLISRLTI</sequence>